<evidence type="ECO:0000313" key="2">
    <source>
        <dbReference type="EMBL" id="OAQ92921.1"/>
    </source>
</evidence>
<evidence type="ECO:0000313" key="3">
    <source>
        <dbReference type="Proteomes" id="UP000078340"/>
    </source>
</evidence>
<name>A0A179HTM8_PURLI</name>
<proteinExistence type="predicted"/>
<feature type="region of interest" description="Disordered" evidence="1">
    <location>
        <begin position="198"/>
        <end position="225"/>
    </location>
</feature>
<dbReference type="AlphaFoldDB" id="A0A179HTM8"/>
<gene>
    <name evidence="2" type="ORF">VFPFJ_02082</name>
</gene>
<dbReference type="EMBL" id="LSBI01000002">
    <property type="protein sequence ID" value="OAQ92921.1"/>
    <property type="molecule type" value="Genomic_DNA"/>
</dbReference>
<comment type="caution">
    <text evidence="2">The sequence shown here is derived from an EMBL/GenBank/DDBJ whole genome shotgun (WGS) entry which is preliminary data.</text>
</comment>
<protein>
    <submittedName>
        <fullName evidence="2">Uncharacterized protein</fullName>
    </submittedName>
</protein>
<dbReference type="Proteomes" id="UP000078340">
    <property type="component" value="Unassembled WGS sequence"/>
</dbReference>
<reference evidence="2 3" key="1">
    <citation type="submission" date="2016-02" db="EMBL/GenBank/DDBJ databases">
        <title>Biosynthesis of antibiotic leucinostatins and their inhibition on Phytophthora in bio-control Purpureocillium lilacinum.</title>
        <authorList>
            <person name="Wang G."/>
            <person name="Liu Z."/>
            <person name="Lin R."/>
            <person name="Li E."/>
            <person name="Mao Z."/>
            <person name="Ling J."/>
            <person name="Yin W."/>
            <person name="Xie B."/>
        </authorList>
    </citation>
    <scope>NUCLEOTIDE SEQUENCE [LARGE SCALE GENOMIC DNA]</scope>
    <source>
        <strain evidence="2">PLFJ-1</strain>
    </source>
</reference>
<accession>A0A179HTM8</accession>
<sequence length="530" mass="57060">MFVGFECILDSCLGERDCGHMFISCNGFTTTRGLTPRHADSGASKTTHLIKCFTSKQPAVCNPVPRLLLALVYVHILLGRRKHVPLVRRPHRSKLHVPADPAPLFPRLARGDAALQDGAVRAQREQDVAGLAAEPDPGNLSRRRRLGRGYVHLTLLRPLRLRAPHLDRRGLPVIRDALVPRQPRVVFQRHVDDGRGLGGRVCPVSRHGQARRDGLPRHGVRQGRRGKRLPLGVAVRVAGQGETDPPLGRHVRDDQELDALLALMPGGGQGRAHGRGDARGRRVHAALGPLTRARLKDVRQDVLGVEEDDVHDALVAGRGGEGRAVLRRGQRRGAELVDQAVLRLAAGVPLGDDELALVVLPEDDPALELGVLDVDKDGGHVGLAGEGVRRLGRLVLVDVLVDVLVVVLVGEDDVDGDDEVCVASNEEMSAFTSWLDDVCVDEDASELVDVNVKVDCTVDEDARDKDGDAVLGVVVAAACCPPAPSLPPGFLLSTTPSTTAAATTTNAAAPTAVQKQRLRWYHRGPRCSEK</sequence>
<evidence type="ECO:0000256" key="1">
    <source>
        <dbReference type="SAM" id="MobiDB-lite"/>
    </source>
</evidence>
<organism evidence="2 3">
    <name type="scientific">Purpureocillium lilacinum</name>
    <name type="common">Paecilomyces lilacinus</name>
    <dbReference type="NCBI Taxonomy" id="33203"/>
    <lineage>
        <taxon>Eukaryota</taxon>
        <taxon>Fungi</taxon>
        <taxon>Dikarya</taxon>
        <taxon>Ascomycota</taxon>
        <taxon>Pezizomycotina</taxon>
        <taxon>Sordariomycetes</taxon>
        <taxon>Hypocreomycetidae</taxon>
        <taxon>Hypocreales</taxon>
        <taxon>Ophiocordycipitaceae</taxon>
        <taxon>Purpureocillium</taxon>
    </lineage>
</organism>